<dbReference type="AlphaFoldDB" id="A0A1E7FI41"/>
<proteinExistence type="predicted"/>
<evidence type="ECO:0000313" key="2">
    <source>
        <dbReference type="Proteomes" id="UP000095751"/>
    </source>
</evidence>
<sequence>MEDDKNRNKNKKKNNWWNQIKSTRKMFVDSEDYERLIVQKKMFERQSPPKNSAQAKNGVQIAPTGSLVIKGKSPPLAPGLGFDWLPTTDAYLILGTFTTKSLSS</sequence>
<name>A0A1E7FI41_9STRA</name>
<accession>A0A1E7FI41</accession>
<keyword evidence="2" id="KW-1185">Reference proteome</keyword>
<protein>
    <submittedName>
        <fullName evidence="1">Uncharacterized protein</fullName>
    </submittedName>
</protein>
<gene>
    <name evidence="1" type="ORF">FRACYDRAFT_268816</name>
</gene>
<dbReference type="Proteomes" id="UP000095751">
    <property type="component" value="Unassembled WGS sequence"/>
</dbReference>
<dbReference type="EMBL" id="KV784357">
    <property type="protein sequence ID" value="OEU17842.1"/>
    <property type="molecule type" value="Genomic_DNA"/>
</dbReference>
<dbReference type="KEGG" id="fcy:FRACYDRAFT_268816"/>
<organism evidence="1 2">
    <name type="scientific">Fragilariopsis cylindrus CCMP1102</name>
    <dbReference type="NCBI Taxonomy" id="635003"/>
    <lineage>
        <taxon>Eukaryota</taxon>
        <taxon>Sar</taxon>
        <taxon>Stramenopiles</taxon>
        <taxon>Ochrophyta</taxon>
        <taxon>Bacillariophyta</taxon>
        <taxon>Bacillariophyceae</taxon>
        <taxon>Bacillariophycidae</taxon>
        <taxon>Bacillariales</taxon>
        <taxon>Bacillariaceae</taxon>
        <taxon>Fragilariopsis</taxon>
    </lineage>
</organism>
<reference evidence="1 2" key="1">
    <citation type="submission" date="2016-09" db="EMBL/GenBank/DDBJ databases">
        <title>Extensive genetic diversity and differential bi-allelic expression allows diatom success in the polar Southern Ocean.</title>
        <authorList>
            <consortium name="DOE Joint Genome Institute"/>
            <person name="Mock T."/>
            <person name="Otillar R.P."/>
            <person name="Strauss J."/>
            <person name="Dupont C."/>
            <person name="Frickenhaus S."/>
            <person name="Maumus F."/>
            <person name="Mcmullan M."/>
            <person name="Sanges R."/>
            <person name="Schmutz J."/>
            <person name="Toseland A."/>
            <person name="Valas R."/>
            <person name="Veluchamy A."/>
            <person name="Ward B.J."/>
            <person name="Allen A."/>
            <person name="Barry K."/>
            <person name="Falciatore A."/>
            <person name="Ferrante M."/>
            <person name="Fortunato A.E."/>
            <person name="Gloeckner G."/>
            <person name="Gruber A."/>
            <person name="Hipkin R."/>
            <person name="Janech M."/>
            <person name="Kroth P."/>
            <person name="Leese F."/>
            <person name="Lindquist E."/>
            <person name="Lyon B.R."/>
            <person name="Martin J."/>
            <person name="Mayer C."/>
            <person name="Parker M."/>
            <person name="Quesneville H."/>
            <person name="Raymond J."/>
            <person name="Uhlig C."/>
            <person name="Valentin K.U."/>
            <person name="Worden A.Z."/>
            <person name="Armbrust E.V."/>
            <person name="Bowler C."/>
            <person name="Green B."/>
            <person name="Moulton V."/>
            <person name="Van Oosterhout C."/>
            <person name="Grigoriev I."/>
        </authorList>
    </citation>
    <scope>NUCLEOTIDE SEQUENCE [LARGE SCALE GENOMIC DNA]</scope>
    <source>
        <strain evidence="1 2">CCMP1102</strain>
    </source>
</reference>
<dbReference type="InParanoid" id="A0A1E7FI41"/>
<evidence type="ECO:0000313" key="1">
    <source>
        <dbReference type="EMBL" id="OEU17842.1"/>
    </source>
</evidence>